<dbReference type="GO" id="GO:0007124">
    <property type="term" value="P:pseudohyphal growth"/>
    <property type="evidence" value="ECO:0007669"/>
    <property type="project" value="TreeGrafter"/>
</dbReference>
<feature type="region of interest" description="Disordered" evidence="2">
    <location>
        <begin position="1161"/>
        <end position="1244"/>
    </location>
</feature>
<evidence type="ECO:0000256" key="1">
    <source>
        <dbReference type="SAM" id="Coils"/>
    </source>
</evidence>
<feature type="compositionally biased region" description="Acidic residues" evidence="2">
    <location>
        <begin position="414"/>
        <end position="425"/>
    </location>
</feature>
<dbReference type="EMBL" id="AZGZ01000022">
    <property type="protein sequence ID" value="KZZ89092.1"/>
    <property type="molecule type" value="Genomic_DNA"/>
</dbReference>
<dbReference type="InterPro" id="IPR056439">
    <property type="entry name" value="VBS_C3G9"/>
</dbReference>
<dbReference type="Pfam" id="PF08518">
    <property type="entry name" value="GIT_SHD"/>
    <property type="match status" value="2"/>
</dbReference>
<feature type="compositionally biased region" description="Low complexity" evidence="2">
    <location>
        <begin position="1172"/>
        <end position="1184"/>
    </location>
</feature>
<dbReference type="GO" id="GO:0043332">
    <property type="term" value="C:mating projection tip"/>
    <property type="evidence" value="ECO:0007669"/>
    <property type="project" value="TreeGrafter"/>
</dbReference>
<dbReference type="GO" id="GO:0000131">
    <property type="term" value="C:incipient cellular bud site"/>
    <property type="evidence" value="ECO:0007669"/>
    <property type="project" value="TreeGrafter"/>
</dbReference>
<protein>
    <submittedName>
        <fullName evidence="4">SpaA</fullName>
    </submittedName>
</protein>
<name>A0A167WNS9_9EURO</name>
<dbReference type="GO" id="GO:0005078">
    <property type="term" value="F:MAP-kinase scaffold activity"/>
    <property type="evidence" value="ECO:0007669"/>
    <property type="project" value="TreeGrafter"/>
</dbReference>
<dbReference type="GO" id="GO:1902716">
    <property type="term" value="C:cell cortex of growing cell tip"/>
    <property type="evidence" value="ECO:0007669"/>
    <property type="project" value="TreeGrafter"/>
</dbReference>
<feature type="coiled-coil region" evidence="1">
    <location>
        <begin position="615"/>
        <end position="768"/>
    </location>
</feature>
<feature type="region of interest" description="Disordered" evidence="2">
    <location>
        <begin position="1397"/>
        <end position="1420"/>
    </location>
</feature>
<accession>A0A167WNS9</accession>
<feature type="compositionally biased region" description="Polar residues" evidence="2">
    <location>
        <begin position="92"/>
        <end position="107"/>
    </location>
</feature>
<feature type="compositionally biased region" description="Polar residues" evidence="2">
    <location>
        <begin position="468"/>
        <end position="486"/>
    </location>
</feature>
<feature type="compositionally biased region" description="Pro residues" evidence="2">
    <location>
        <begin position="202"/>
        <end position="217"/>
    </location>
</feature>
<reference evidence="4 5" key="1">
    <citation type="journal article" date="2016" name="Genome Biol. Evol.">
        <title>Divergent and convergent evolution of fungal pathogenicity.</title>
        <authorList>
            <person name="Shang Y."/>
            <person name="Xiao G."/>
            <person name="Zheng P."/>
            <person name="Cen K."/>
            <person name="Zhan S."/>
            <person name="Wang C."/>
        </authorList>
    </citation>
    <scope>NUCLEOTIDE SEQUENCE [LARGE SCALE GENOMIC DNA]</scope>
    <source>
        <strain evidence="4 5">ARSEF 7405</strain>
    </source>
</reference>
<feature type="compositionally biased region" description="Low complexity" evidence="2">
    <location>
        <begin position="342"/>
        <end position="353"/>
    </location>
</feature>
<feature type="region of interest" description="Disordered" evidence="2">
    <location>
        <begin position="503"/>
        <end position="524"/>
    </location>
</feature>
<feature type="compositionally biased region" description="Basic and acidic residues" evidence="2">
    <location>
        <begin position="1161"/>
        <end position="1171"/>
    </location>
</feature>
<feature type="region of interest" description="Disordered" evidence="2">
    <location>
        <begin position="260"/>
        <end position="486"/>
    </location>
</feature>
<feature type="compositionally biased region" description="Basic and acidic residues" evidence="2">
    <location>
        <begin position="449"/>
        <end position="459"/>
    </location>
</feature>
<dbReference type="VEuPathDB" id="FungiDB:AAP_04577"/>
<evidence type="ECO:0000259" key="3">
    <source>
        <dbReference type="SMART" id="SM00555"/>
    </source>
</evidence>
<proteinExistence type="predicted"/>
<feature type="compositionally biased region" description="Basic and acidic residues" evidence="2">
    <location>
        <begin position="426"/>
        <end position="439"/>
    </location>
</feature>
<dbReference type="GO" id="GO:0005935">
    <property type="term" value="C:cellular bud neck"/>
    <property type="evidence" value="ECO:0007669"/>
    <property type="project" value="TreeGrafter"/>
</dbReference>
<dbReference type="OrthoDB" id="5588096at2759"/>
<dbReference type="PANTHER" id="PTHR21601">
    <property type="entry name" value="SPA2 PROTEIN"/>
    <property type="match status" value="1"/>
</dbReference>
<keyword evidence="1" id="KW-0175">Coiled coil</keyword>
<feature type="coiled-coil region" evidence="1">
    <location>
        <begin position="793"/>
        <end position="925"/>
    </location>
</feature>
<feature type="region of interest" description="Disordered" evidence="2">
    <location>
        <begin position="1010"/>
        <end position="1029"/>
    </location>
</feature>
<sequence>MNDGSVTAGGHPIGNGYDMGGSQMHAPPQQQQHQHPHPHNPHQLPLRASQDHPQQNGNGNLNNGGLADLPPPGFRPSSPSGSSIASFPAAANTSISRRSNGSVTGGSAVNGPPSAGHNVSTGRHRPPDQGVEEVLLLHYTTLKRFLGIPYNVEVSSSKREATRSSRARDKLLRLSAAQVCELSQDVYDELLRRQALAGGPRGIPPANPNVPPSLPPRPEFHDKRNQARQKLSSLQYQRFKDLAADVLCELERRFPYFSSADVPGRHRRQSPALSAVSGYSNGRSSNGSAPFPPRSTSRARAPSNLRLGQQPPLQQQQQGPGSGSGQGVISPGYFPPNFALQSPVSVRSVPRSSNAPDSRGSQTSANGLGIIHGDHPAVGASSSSQLPPTIDEHAPLPKSSQSNTIVPVKSTLVEESDSGGDEDEDEMRHATTDSKHDRTMNSFHHHHHHEDDSDRHEESSFALERTLQKAQNQQTGHASLDSKQSTPIAELEKKIEELQNEVAARDENKKQLEEEKAKHKDTTEKLAEAEASYQALEVELNALKQIHEEQKQQVEKAEEFETQRKEWEETRAELEHQIHEVQERNKELIQADHEYAIERNATEFAQEKSIWEEEKDILQVKLIQAEADNEAIQRQIEALELAQSGKLKKQTEQGEGNSVGETEDWEQLAKSLQVKLAEAESQRLEAQEELAVLRSDHETRLNEKEEQHSQALQAEKKQWNEVVSELEQKLAKAEAVSEELRKDFSGQVQEKHQECQDWKEKLVSAQTEHASQMKEVEKSMDALILVGGPGGDADQWKKRYELLENEYLELQTELKQCLDAEGELRQQLEQNKQNGTVVVGANTEMATQYETLQKEHLALKAELKQQQEVTEQVRQQAQTFLAEMRELSEEGGGNLEREEALNKEIKRLEEEVQIWKDRYAKTRTRLRGLRSSTLGLPGMEYNIHLFRENDLLNSDGMVKDVHVTKFQMAIDELLRCARMGEPQIVLNKVKIVVTAVRGLNQDLERATSHLTAREQGTLSPPPTSSANIPGLPAPIRKLKTRVASTANNLITATKNFSRSNGLSPVSLVDAAASHLCAAVVELVRTVKIRPTPIDELAEDEDDRPLQSPGMFSVAHSQITAGRFSGGEGESMLSDFGTPERGSNLGTMGEMAANVSRLLTEHQDAEAEKEKSQAQAQAQEQGQAKTTRRDSVKSSGRVSSGGPPSSSSSPPSNGAVQPQNPRKNTQVKMSSPPQRMQSSKIDEQDEELEDLRMYVDDQTMNLLKSVEVLVSKIREFTQQPAAADASNKVHPPAVREHLDTITAIIEHVSMASEQILTTRTASPANMKLRQELHDQVTPLLEQLNREREDLIYLVNKMPSDESNAQYSSGIERVSYSLSRNMKLLVSWLDPHVQYGVEGDGLQDNHAGDNSDNAGSAYDEDGFSDYEGGEVASVASVAHVGLGTPVKAKTLYKSGQ</sequence>
<comment type="caution">
    <text evidence="4">The sequence shown here is derived from an EMBL/GenBank/DDBJ whole genome shotgun (WGS) entry which is preliminary data.</text>
</comment>
<dbReference type="GO" id="GO:0005826">
    <property type="term" value="C:actomyosin contractile ring"/>
    <property type="evidence" value="ECO:0007669"/>
    <property type="project" value="TreeGrafter"/>
</dbReference>
<dbReference type="GO" id="GO:0036267">
    <property type="term" value="P:invasive filamentous growth"/>
    <property type="evidence" value="ECO:0007669"/>
    <property type="project" value="TreeGrafter"/>
</dbReference>
<dbReference type="Proteomes" id="UP000242877">
    <property type="component" value="Unassembled WGS sequence"/>
</dbReference>
<evidence type="ECO:0000313" key="5">
    <source>
        <dbReference type="Proteomes" id="UP000242877"/>
    </source>
</evidence>
<feature type="domain" description="GIT Spa2 homology (SHD)" evidence="3">
    <location>
        <begin position="227"/>
        <end position="259"/>
    </location>
</feature>
<evidence type="ECO:0000256" key="2">
    <source>
        <dbReference type="SAM" id="MobiDB-lite"/>
    </source>
</evidence>
<organism evidence="4 5">
    <name type="scientific">Ascosphaera apis ARSEF 7405</name>
    <dbReference type="NCBI Taxonomy" id="392613"/>
    <lineage>
        <taxon>Eukaryota</taxon>
        <taxon>Fungi</taxon>
        <taxon>Dikarya</taxon>
        <taxon>Ascomycota</taxon>
        <taxon>Pezizomycotina</taxon>
        <taxon>Eurotiomycetes</taxon>
        <taxon>Eurotiomycetidae</taxon>
        <taxon>Onygenales</taxon>
        <taxon>Ascosphaeraceae</taxon>
        <taxon>Ascosphaera</taxon>
    </lineage>
</organism>
<feature type="domain" description="GIT Spa2 homology (SHD)" evidence="3">
    <location>
        <begin position="167"/>
        <end position="197"/>
    </location>
</feature>
<feature type="region of interest" description="Disordered" evidence="2">
    <location>
        <begin position="1122"/>
        <end position="1146"/>
    </location>
</feature>
<dbReference type="PANTHER" id="PTHR21601:SF0">
    <property type="entry name" value="PROTEIN SPA2-RELATED"/>
    <property type="match status" value="1"/>
</dbReference>
<feature type="compositionally biased region" description="Low complexity" evidence="2">
    <location>
        <begin position="75"/>
        <end position="91"/>
    </location>
</feature>
<feature type="compositionally biased region" description="Low complexity" evidence="2">
    <location>
        <begin position="56"/>
        <end position="68"/>
    </location>
</feature>
<evidence type="ECO:0000313" key="4">
    <source>
        <dbReference type="EMBL" id="KZZ89092.1"/>
    </source>
</evidence>
<dbReference type="GO" id="GO:0007121">
    <property type="term" value="P:bipolar cellular bud site selection"/>
    <property type="evidence" value="ECO:0007669"/>
    <property type="project" value="TreeGrafter"/>
</dbReference>
<feature type="region of interest" description="Disordered" evidence="2">
    <location>
        <begin position="1"/>
        <end position="128"/>
    </location>
</feature>
<dbReference type="InterPro" id="IPR039892">
    <property type="entry name" value="Spa2/Sph1"/>
</dbReference>
<dbReference type="Pfam" id="PF23742">
    <property type="entry name" value="VBS_C3G9"/>
    <property type="match status" value="1"/>
</dbReference>
<dbReference type="GO" id="GO:0005934">
    <property type="term" value="C:cellular bud tip"/>
    <property type="evidence" value="ECO:0007669"/>
    <property type="project" value="TreeGrafter"/>
</dbReference>
<feature type="compositionally biased region" description="Polar residues" evidence="2">
    <location>
        <begin position="1214"/>
        <end position="1238"/>
    </location>
</feature>
<feature type="compositionally biased region" description="Low complexity" evidence="2">
    <location>
        <begin position="1192"/>
        <end position="1213"/>
    </location>
</feature>
<feature type="compositionally biased region" description="Low complexity" evidence="2">
    <location>
        <begin position="277"/>
        <end position="288"/>
    </location>
</feature>
<dbReference type="InterPro" id="IPR013724">
    <property type="entry name" value="GIT_SHD"/>
</dbReference>
<gene>
    <name evidence="4" type="ORF">AAP_04577</name>
</gene>
<feature type="compositionally biased region" description="Low complexity" evidence="2">
    <location>
        <begin position="307"/>
        <end position="319"/>
    </location>
</feature>
<feature type="compositionally biased region" description="Polar residues" evidence="2">
    <location>
        <begin position="354"/>
        <end position="366"/>
    </location>
</feature>
<keyword evidence="5" id="KW-1185">Reference proteome</keyword>
<feature type="region of interest" description="Disordered" evidence="2">
    <location>
        <begin position="198"/>
        <end position="232"/>
    </location>
</feature>
<dbReference type="SMART" id="SM00555">
    <property type="entry name" value="GIT"/>
    <property type="match status" value="2"/>
</dbReference>